<reference evidence="1 2" key="1">
    <citation type="submission" date="2016-07" db="EMBL/GenBank/DDBJ databases">
        <title>Pervasive Adenine N6-methylation of Active Genes in Fungi.</title>
        <authorList>
            <consortium name="DOE Joint Genome Institute"/>
            <person name="Mondo S.J."/>
            <person name="Dannebaum R.O."/>
            <person name="Kuo R.C."/>
            <person name="Labutti K."/>
            <person name="Haridas S."/>
            <person name="Kuo A."/>
            <person name="Salamov A."/>
            <person name="Ahrendt S.R."/>
            <person name="Lipzen A."/>
            <person name="Sullivan W."/>
            <person name="Andreopoulos W.B."/>
            <person name="Clum A."/>
            <person name="Lindquist E."/>
            <person name="Daum C."/>
            <person name="Ramamoorthy G.K."/>
            <person name="Gryganskyi A."/>
            <person name="Culley D."/>
            <person name="Magnuson J.K."/>
            <person name="James T.Y."/>
            <person name="O'Malley M.A."/>
            <person name="Stajich J.E."/>
            <person name="Spatafora J.W."/>
            <person name="Visel A."/>
            <person name="Grigoriev I.V."/>
        </authorList>
    </citation>
    <scope>NUCLEOTIDE SEQUENCE [LARGE SCALE GENOMIC DNA]</scope>
    <source>
        <strain evidence="1 2">CBS 115471</strain>
    </source>
</reference>
<organism evidence="1 2">
    <name type="scientific">Clohesyomyces aquaticus</name>
    <dbReference type="NCBI Taxonomy" id="1231657"/>
    <lineage>
        <taxon>Eukaryota</taxon>
        <taxon>Fungi</taxon>
        <taxon>Dikarya</taxon>
        <taxon>Ascomycota</taxon>
        <taxon>Pezizomycotina</taxon>
        <taxon>Dothideomycetes</taxon>
        <taxon>Pleosporomycetidae</taxon>
        <taxon>Pleosporales</taxon>
        <taxon>Lindgomycetaceae</taxon>
        <taxon>Clohesyomyces</taxon>
    </lineage>
</organism>
<dbReference type="EMBL" id="MCFA01000108">
    <property type="protein sequence ID" value="ORY07523.1"/>
    <property type="molecule type" value="Genomic_DNA"/>
</dbReference>
<dbReference type="AlphaFoldDB" id="A0A1Y1ZB27"/>
<protein>
    <submittedName>
        <fullName evidence="1">Uncharacterized protein</fullName>
    </submittedName>
</protein>
<comment type="caution">
    <text evidence="1">The sequence shown here is derived from an EMBL/GenBank/DDBJ whole genome shotgun (WGS) entry which is preliminary data.</text>
</comment>
<sequence length="269" mass="29403">MLTGGTEGPVNIRSGGCVRANPDFAASVDSSSKFSCKAERHDWQGNQNVASYSFFSRNESLGGRSSSVEERSGAIAQANCLAYLNFFVGPGVNHQVIHCGQQEECGSERRKSRTGVFGRLRVFSTTKPLCGVRKQFILLSSAGSIPGEPVPNLHRTATTEIIQENEHNESRSAGALTVPAVLSPRSRVWRVAWQFWIRADLLDWVDGLLRACRVDERAGQRVRFMLNSLSTLSGTLSIATEQADPNRAASYDFTGRSRDFAKDCSLSAP</sequence>
<name>A0A1Y1ZB27_9PLEO</name>
<dbReference type="Proteomes" id="UP000193144">
    <property type="component" value="Unassembled WGS sequence"/>
</dbReference>
<evidence type="ECO:0000313" key="1">
    <source>
        <dbReference type="EMBL" id="ORY07523.1"/>
    </source>
</evidence>
<keyword evidence="2" id="KW-1185">Reference proteome</keyword>
<gene>
    <name evidence="1" type="ORF">BCR34DRAFT_18900</name>
</gene>
<proteinExistence type="predicted"/>
<accession>A0A1Y1ZB27</accession>
<evidence type="ECO:0000313" key="2">
    <source>
        <dbReference type="Proteomes" id="UP000193144"/>
    </source>
</evidence>